<protein>
    <submittedName>
        <fullName evidence="2">Uncharacterized protein</fullName>
    </submittedName>
</protein>
<evidence type="ECO:0000256" key="1">
    <source>
        <dbReference type="SAM" id="Phobius"/>
    </source>
</evidence>
<keyword evidence="3" id="KW-1185">Reference proteome</keyword>
<name>A0A086Z2I5_9BIFI</name>
<proteinExistence type="predicted"/>
<gene>
    <name evidence="2" type="ORF">BACT_1442</name>
</gene>
<sequence>MRLKRLSSAVGVGLLSFLLLIAIAIGVAPTQARADSGQPHSDAALTLQVAENGTGTGIGDPRNINQLLPAGAKPVGAGYIFSATKLDYSVMQRIVDDQTSNGQGTAANKAVTDKVMEKFSDTVDKTGGKSTIYLGTTDGQGQITVGSSASNGVWLQGATYDRSQNKVNGGSPAAFNLDRYSTYWLVQVVSGPTGKIASGDPVVVQLPDHTGVSSDPYRVTIRPKVQVRDAPPAAANASSSSSAPQVTGRLAATGSNVQALASMTILLLIAAGPLRLYAAQSRR</sequence>
<reference evidence="2 3" key="1">
    <citation type="submission" date="2014-03" db="EMBL/GenBank/DDBJ databases">
        <title>Genomics of Bifidobacteria.</title>
        <authorList>
            <person name="Ventura M."/>
            <person name="Milani C."/>
            <person name="Lugli G.A."/>
        </authorList>
    </citation>
    <scope>NUCLEOTIDE SEQUENCE [LARGE SCALE GENOMIC DNA]</scope>
    <source>
        <strain evidence="2 3">DSM 22766</strain>
    </source>
</reference>
<dbReference type="Proteomes" id="UP000029015">
    <property type="component" value="Unassembled WGS sequence"/>
</dbReference>
<dbReference type="EMBL" id="JGYK01000001">
    <property type="protein sequence ID" value="KFI40735.1"/>
    <property type="molecule type" value="Genomic_DNA"/>
</dbReference>
<keyword evidence="1" id="KW-0472">Membrane</keyword>
<keyword evidence="1" id="KW-0812">Transmembrane</keyword>
<dbReference type="eggNOG" id="ENOG5031FVS">
    <property type="taxonomic scope" value="Bacteria"/>
</dbReference>
<keyword evidence="1" id="KW-1133">Transmembrane helix</keyword>
<comment type="caution">
    <text evidence="2">The sequence shown here is derived from an EMBL/GenBank/DDBJ whole genome shotgun (WGS) entry which is preliminary data.</text>
</comment>
<dbReference type="AlphaFoldDB" id="A0A086Z2I5"/>
<feature type="transmembrane region" description="Helical" evidence="1">
    <location>
        <begin position="259"/>
        <end position="278"/>
    </location>
</feature>
<accession>A0A086Z2I5</accession>
<evidence type="ECO:0000313" key="2">
    <source>
        <dbReference type="EMBL" id="KFI40735.1"/>
    </source>
</evidence>
<organism evidence="2 3">
    <name type="scientific">Bifidobacterium actinocoloniiforme DSM 22766</name>
    <dbReference type="NCBI Taxonomy" id="1437605"/>
    <lineage>
        <taxon>Bacteria</taxon>
        <taxon>Bacillati</taxon>
        <taxon>Actinomycetota</taxon>
        <taxon>Actinomycetes</taxon>
        <taxon>Bifidobacteriales</taxon>
        <taxon>Bifidobacteriaceae</taxon>
        <taxon>Bifidobacterium</taxon>
    </lineage>
</organism>
<evidence type="ECO:0000313" key="3">
    <source>
        <dbReference type="Proteomes" id="UP000029015"/>
    </source>
</evidence>